<geneLocation type="plasmid" evidence="1 2">
    <name>unnamed4</name>
</geneLocation>
<name>A0A975DKN2_9GAMM</name>
<dbReference type="Proteomes" id="UP000664904">
    <property type="component" value="Plasmid unnamed4"/>
</dbReference>
<evidence type="ECO:0000313" key="2">
    <source>
        <dbReference type="Proteomes" id="UP000664904"/>
    </source>
</evidence>
<evidence type="ECO:0000313" key="1">
    <source>
        <dbReference type="EMBL" id="QTH72967.1"/>
    </source>
</evidence>
<reference evidence="1" key="1">
    <citation type="submission" date="2021-03" db="EMBL/GenBank/DDBJ databases">
        <title>Complete Genome of Pseudoalteromonas xiamenensis STKMTI.2, a new potential marine bacterium producing anti-Vibrio compounds.</title>
        <authorList>
            <person name="Handayani D.P."/>
            <person name="Isnansetyo A."/>
            <person name="Istiqomah I."/>
            <person name="Jumina J."/>
        </authorList>
    </citation>
    <scope>NUCLEOTIDE SEQUENCE</scope>
    <source>
        <strain evidence="1">STKMTI.2</strain>
        <plasmid evidence="1">unnamed4</plasmid>
    </source>
</reference>
<proteinExistence type="predicted"/>
<accession>A0A975DKN2</accession>
<keyword evidence="2" id="KW-1185">Reference proteome</keyword>
<dbReference type="KEGG" id="pxi:J5O05_17560"/>
<protein>
    <submittedName>
        <fullName evidence="1">Uncharacterized protein</fullName>
    </submittedName>
</protein>
<dbReference type="RefSeq" id="WP_208844586.1">
    <property type="nucleotide sequence ID" value="NZ_CP072134.1"/>
</dbReference>
<keyword evidence="1" id="KW-0614">Plasmid</keyword>
<dbReference type="EMBL" id="CP072134">
    <property type="protein sequence ID" value="QTH72967.1"/>
    <property type="molecule type" value="Genomic_DNA"/>
</dbReference>
<sequence>MKDINSYLVDSVEEHCGELCLLWITDSTVEIVNAFNPTTQPTWPAAFITHSVIQSRKLNQLVVTQPWIAAALNNREVPAVALPKDPCSKTIHDVMALKYEKIYYLDTDIHQLPDQLLKLTQGKLEFIWNKPTATFPDALHRLSDKSLRTNQFFSDRTTEVFEWAKELVNGGCSGSV</sequence>
<gene>
    <name evidence="1" type="ORF">J5O05_17560</name>
</gene>
<dbReference type="AlphaFoldDB" id="A0A975DKN2"/>
<organism evidence="1 2">
    <name type="scientific">Pseudoalteromonas xiamenensis</name>
    <dbReference type="NCBI Taxonomy" id="882626"/>
    <lineage>
        <taxon>Bacteria</taxon>
        <taxon>Pseudomonadati</taxon>
        <taxon>Pseudomonadota</taxon>
        <taxon>Gammaproteobacteria</taxon>
        <taxon>Alteromonadales</taxon>
        <taxon>Pseudoalteromonadaceae</taxon>
        <taxon>Pseudoalteromonas</taxon>
    </lineage>
</organism>